<gene>
    <name evidence="3" type="ORF">Agub_g9907</name>
</gene>
<dbReference type="Proteomes" id="UP001054857">
    <property type="component" value="Unassembled WGS sequence"/>
</dbReference>
<dbReference type="Pfam" id="PF17800">
    <property type="entry name" value="NPL"/>
    <property type="match status" value="1"/>
</dbReference>
<protein>
    <recommendedName>
        <fullName evidence="2">Nucleoplasmin-like domain-containing protein</fullName>
    </recommendedName>
</protein>
<feature type="compositionally biased region" description="Basic residues" evidence="1">
    <location>
        <begin position="140"/>
        <end position="149"/>
    </location>
</feature>
<feature type="region of interest" description="Disordered" evidence="1">
    <location>
        <begin position="102"/>
        <end position="338"/>
    </location>
</feature>
<evidence type="ECO:0000256" key="1">
    <source>
        <dbReference type="SAM" id="MobiDB-lite"/>
    </source>
</evidence>
<proteinExistence type="predicted"/>
<dbReference type="AlphaFoldDB" id="A0AAD3DU60"/>
<keyword evidence="4" id="KW-1185">Reference proteome</keyword>
<sequence>MSEGMAFWSVILPAKGKEVKQEVESTDSVLSSIHLTGLALGVNPKAGPHPITLEYNGNITVLGTLEAPHTRQFHLDIALDETYKLRNLGDSEVHAYGFQVATQVRSDEHSDEDEDEEEDEEDEDEDEEDSEDDEETPKALKLRGRRLRRVAVDSPDGDLMDTDSEDEEDEEDEEGEEGDEDEDEEDEEDDESIPDIDQLGSDDMVAEADEDEDEEEEDEESEEEEETEKEETPAKPTAKVGSKRAAQTPQPGKAPKQAKQEPPKSAPPKQLQQQQQKDKQGGPRQIPVTLAGAEEKAQKGKGKEEKGEKAKVKEEKAPKGKEEKPKEQPKGVKTPATESEFRAALVDFLGSQKGPVPLSSLGTAVKKPAAVAGKLSAYLSANKDTFVVDDKGVSLKK</sequence>
<dbReference type="InterPro" id="IPR041232">
    <property type="entry name" value="NPL"/>
</dbReference>
<feature type="domain" description="Nucleoplasmin-like" evidence="2">
    <location>
        <begin position="7"/>
        <end position="99"/>
    </location>
</feature>
<feature type="compositionally biased region" description="Basic and acidic residues" evidence="1">
    <location>
        <begin position="293"/>
        <end position="330"/>
    </location>
</feature>
<organism evidence="3 4">
    <name type="scientific">Astrephomene gubernaculifera</name>
    <dbReference type="NCBI Taxonomy" id="47775"/>
    <lineage>
        <taxon>Eukaryota</taxon>
        <taxon>Viridiplantae</taxon>
        <taxon>Chlorophyta</taxon>
        <taxon>core chlorophytes</taxon>
        <taxon>Chlorophyceae</taxon>
        <taxon>CS clade</taxon>
        <taxon>Chlamydomonadales</taxon>
        <taxon>Astrephomenaceae</taxon>
        <taxon>Astrephomene</taxon>
    </lineage>
</organism>
<dbReference type="Gene3D" id="2.60.120.340">
    <property type="entry name" value="Nucleoplasmin core domain"/>
    <property type="match status" value="1"/>
</dbReference>
<dbReference type="EMBL" id="BMAR01000021">
    <property type="protein sequence ID" value="GFR48071.1"/>
    <property type="molecule type" value="Genomic_DNA"/>
</dbReference>
<evidence type="ECO:0000259" key="2">
    <source>
        <dbReference type="Pfam" id="PF17800"/>
    </source>
</evidence>
<reference evidence="3 4" key="1">
    <citation type="journal article" date="2021" name="Sci. Rep.">
        <title>Genome sequencing of the multicellular alga Astrephomene provides insights into convergent evolution of germ-soma differentiation.</title>
        <authorList>
            <person name="Yamashita S."/>
            <person name="Yamamoto K."/>
            <person name="Matsuzaki R."/>
            <person name="Suzuki S."/>
            <person name="Yamaguchi H."/>
            <person name="Hirooka S."/>
            <person name="Minakuchi Y."/>
            <person name="Miyagishima S."/>
            <person name="Kawachi M."/>
            <person name="Toyoda A."/>
            <person name="Nozaki H."/>
        </authorList>
    </citation>
    <scope>NUCLEOTIDE SEQUENCE [LARGE SCALE GENOMIC DNA]</scope>
    <source>
        <strain evidence="3 4">NIES-4017</strain>
    </source>
</reference>
<evidence type="ECO:0000313" key="3">
    <source>
        <dbReference type="EMBL" id="GFR48071.1"/>
    </source>
</evidence>
<accession>A0AAD3DU60</accession>
<comment type="caution">
    <text evidence="3">The sequence shown here is derived from an EMBL/GenBank/DDBJ whole genome shotgun (WGS) entry which is preliminary data.</text>
</comment>
<feature type="compositionally biased region" description="Acidic residues" evidence="1">
    <location>
        <begin position="204"/>
        <end position="229"/>
    </location>
</feature>
<evidence type="ECO:0000313" key="4">
    <source>
        <dbReference type="Proteomes" id="UP001054857"/>
    </source>
</evidence>
<feature type="compositionally biased region" description="Acidic residues" evidence="1">
    <location>
        <begin position="109"/>
        <end position="135"/>
    </location>
</feature>
<feature type="compositionally biased region" description="Low complexity" evidence="1">
    <location>
        <begin position="245"/>
        <end position="257"/>
    </location>
</feature>
<name>A0AAD3DU60_9CHLO</name>
<feature type="compositionally biased region" description="Acidic residues" evidence="1">
    <location>
        <begin position="155"/>
        <end position="194"/>
    </location>
</feature>